<evidence type="ECO:0000313" key="7">
    <source>
        <dbReference type="EMBL" id="KAK9749117.1"/>
    </source>
</evidence>
<organism evidence="7 8">
    <name type="scientific">Saponaria officinalis</name>
    <name type="common">Common soapwort</name>
    <name type="synonym">Lychnis saponaria</name>
    <dbReference type="NCBI Taxonomy" id="3572"/>
    <lineage>
        <taxon>Eukaryota</taxon>
        <taxon>Viridiplantae</taxon>
        <taxon>Streptophyta</taxon>
        <taxon>Embryophyta</taxon>
        <taxon>Tracheophyta</taxon>
        <taxon>Spermatophyta</taxon>
        <taxon>Magnoliopsida</taxon>
        <taxon>eudicotyledons</taxon>
        <taxon>Gunneridae</taxon>
        <taxon>Pentapetalae</taxon>
        <taxon>Caryophyllales</taxon>
        <taxon>Caryophyllaceae</taxon>
        <taxon>Caryophylleae</taxon>
        <taxon>Saponaria</taxon>
    </lineage>
</organism>
<sequence length="226" mass="25578">MTILKDALRRKVFEIQFKPGTYQVTCTCMKFERCGLLCRHIISILSSNGVSTIPDAYLARRWCKDAVCRTNEKEDLIDGRQIELTKLWSEVYETVGLLKARSKDDIETFCGLIRDFRQKLEPTIEDLTKEQEIVQLLGCSAVAEIQILPPKLARNKGSGRRMLSSKTLAVAKAAKSKRLCGNCKQMAHHDKRNCPNPYAQRPPPLPESSSDGDDDDEELEEDDDSD</sequence>
<proteinExistence type="predicted"/>
<evidence type="ECO:0000313" key="8">
    <source>
        <dbReference type="Proteomes" id="UP001443914"/>
    </source>
</evidence>
<feature type="domain" description="SWIM-type" evidence="6">
    <location>
        <begin position="13"/>
        <end position="49"/>
    </location>
</feature>
<dbReference type="EMBL" id="JBDFQZ010000002">
    <property type="protein sequence ID" value="KAK9749117.1"/>
    <property type="molecule type" value="Genomic_DNA"/>
</dbReference>
<keyword evidence="2 4" id="KW-0863">Zinc-finger</keyword>
<reference evidence="7" key="1">
    <citation type="submission" date="2024-03" db="EMBL/GenBank/DDBJ databases">
        <title>WGS assembly of Saponaria officinalis var. Norfolk2.</title>
        <authorList>
            <person name="Jenkins J."/>
            <person name="Shu S."/>
            <person name="Grimwood J."/>
            <person name="Barry K."/>
            <person name="Goodstein D."/>
            <person name="Schmutz J."/>
            <person name="Leebens-Mack J."/>
            <person name="Osbourn A."/>
        </authorList>
    </citation>
    <scope>NUCLEOTIDE SEQUENCE [LARGE SCALE GENOMIC DNA]</scope>
    <source>
        <strain evidence="7">JIC</strain>
    </source>
</reference>
<evidence type="ECO:0000256" key="1">
    <source>
        <dbReference type="ARBA" id="ARBA00022723"/>
    </source>
</evidence>
<dbReference type="PANTHER" id="PTHR47718:SF18">
    <property type="entry name" value="PROTEIN FAR1-RELATED SEQUENCE 5-LIKE"/>
    <property type="match status" value="1"/>
</dbReference>
<protein>
    <recommendedName>
        <fullName evidence="6">SWIM-type domain-containing protein</fullName>
    </recommendedName>
</protein>
<keyword evidence="3" id="KW-0862">Zinc</keyword>
<dbReference type="PROSITE" id="PS50966">
    <property type="entry name" value="ZF_SWIM"/>
    <property type="match status" value="1"/>
</dbReference>
<dbReference type="SMART" id="SM00575">
    <property type="entry name" value="ZnF_PMZ"/>
    <property type="match status" value="1"/>
</dbReference>
<accession>A0AAW1MUI4</accession>
<dbReference type="PANTHER" id="PTHR47718">
    <property type="entry name" value="OS01G0519700 PROTEIN"/>
    <property type="match status" value="1"/>
</dbReference>
<comment type="caution">
    <text evidence="7">The sequence shown here is derived from an EMBL/GenBank/DDBJ whole genome shotgun (WGS) entry which is preliminary data.</text>
</comment>
<dbReference type="GO" id="GO:0008270">
    <property type="term" value="F:zinc ion binding"/>
    <property type="evidence" value="ECO:0007669"/>
    <property type="project" value="UniProtKB-KW"/>
</dbReference>
<evidence type="ECO:0000256" key="2">
    <source>
        <dbReference type="ARBA" id="ARBA00022771"/>
    </source>
</evidence>
<keyword evidence="1" id="KW-0479">Metal-binding</keyword>
<gene>
    <name evidence="7" type="ORF">RND81_02G103300</name>
</gene>
<dbReference type="InterPro" id="IPR007527">
    <property type="entry name" value="Znf_SWIM"/>
</dbReference>
<dbReference type="Pfam" id="PF04434">
    <property type="entry name" value="SWIM"/>
    <property type="match status" value="1"/>
</dbReference>
<dbReference type="AlphaFoldDB" id="A0AAW1MUI4"/>
<evidence type="ECO:0000256" key="4">
    <source>
        <dbReference type="PROSITE-ProRule" id="PRU00325"/>
    </source>
</evidence>
<name>A0AAW1MUI4_SAPOF</name>
<feature type="compositionally biased region" description="Acidic residues" evidence="5">
    <location>
        <begin position="210"/>
        <end position="226"/>
    </location>
</feature>
<feature type="region of interest" description="Disordered" evidence="5">
    <location>
        <begin position="188"/>
        <end position="226"/>
    </location>
</feature>
<dbReference type="Proteomes" id="UP001443914">
    <property type="component" value="Unassembled WGS sequence"/>
</dbReference>
<evidence type="ECO:0000256" key="3">
    <source>
        <dbReference type="ARBA" id="ARBA00022833"/>
    </source>
</evidence>
<evidence type="ECO:0000259" key="6">
    <source>
        <dbReference type="PROSITE" id="PS50966"/>
    </source>
</evidence>
<evidence type="ECO:0000256" key="5">
    <source>
        <dbReference type="SAM" id="MobiDB-lite"/>
    </source>
</evidence>
<keyword evidence="8" id="KW-1185">Reference proteome</keyword>
<dbReference type="InterPro" id="IPR006564">
    <property type="entry name" value="Znf_PMZ"/>
</dbReference>